<keyword evidence="4" id="KW-1185">Reference proteome</keyword>
<protein>
    <recommendedName>
        <fullName evidence="2">C2H2-type domain-containing protein</fullName>
    </recommendedName>
</protein>
<gene>
    <name evidence="3" type="ORF">EC973_005303</name>
</gene>
<evidence type="ECO:0000313" key="3">
    <source>
        <dbReference type="EMBL" id="KAF7728908.1"/>
    </source>
</evidence>
<dbReference type="Gene3D" id="3.30.160.60">
    <property type="entry name" value="Classic Zinc Finger"/>
    <property type="match status" value="1"/>
</dbReference>
<dbReference type="AlphaFoldDB" id="A0A8H7BX59"/>
<evidence type="ECO:0000313" key="4">
    <source>
        <dbReference type="Proteomes" id="UP000605846"/>
    </source>
</evidence>
<comment type="caution">
    <text evidence="3">The sequence shown here is derived from an EMBL/GenBank/DDBJ whole genome shotgun (WGS) entry which is preliminary data.</text>
</comment>
<reference evidence="3" key="1">
    <citation type="submission" date="2020-01" db="EMBL/GenBank/DDBJ databases">
        <title>Genome Sequencing of Three Apophysomyces-Like Fungal Strains Confirms a Novel Fungal Genus in the Mucoromycota with divergent Burkholderia-like Endosymbiotic Bacteria.</title>
        <authorList>
            <person name="Stajich J.E."/>
            <person name="Macias A.M."/>
            <person name="Carter-House D."/>
            <person name="Lovett B."/>
            <person name="Kasson L.R."/>
            <person name="Berry K."/>
            <person name="Grigoriev I."/>
            <person name="Chang Y."/>
            <person name="Spatafora J."/>
            <person name="Kasson M.T."/>
        </authorList>
    </citation>
    <scope>NUCLEOTIDE SEQUENCE</scope>
    <source>
        <strain evidence="3">NRRL A-21654</strain>
    </source>
</reference>
<dbReference type="PROSITE" id="PS50157">
    <property type="entry name" value="ZINC_FINGER_C2H2_2"/>
    <property type="match status" value="1"/>
</dbReference>
<dbReference type="OrthoDB" id="10018191at2759"/>
<accession>A0A8H7BX59</accession>
<dbReference type="PROSITE" id="PS00028">
    <property type="entry name" value="ZINC_FINGER_C2H2_1"/>
    <property type="match status" value="1"/>
</dbReference>
<dbReference type="Proteomes" id="UP000605846">
    <property type="component" value="Unassembled WGS sequence"/>
</dbReference>
<keyword evidence="1" id="KW-0863">Zinc-finger</keyword>
<evidence type="ECO:0000259" key="2">
    <source>
        <dbReference type="PROSITE" id="PS50157"/>
    </source>
</evidence>
<dbReference type="EMBL" id="JABAYA010000030">
    <property type="protein sequence ID" value="KAF7728908.1"/>
    <property type="molecule type" value="Genomic_DNA"/>
</dbReference>
<dbReference type="SUPFAM" id="SSF57667">
    <property type="entry name" value="beta-beta-alpha zinc fingers"/>
    <property type="match status" value="1"/>
</dbReference>
<keyword evidence="1" id="KW-0479">Metal-binding</keyword>
<evidence type="ECO:0000256" key="1">
    <source>
        <dbReference type="PROSITE-ProRule" id="PRU00042"/>
    </source>
</evidence>
<sequence>MVKHTGEKPFKCVVPGCDRMFSRFDNMMQHTQTHQANRTKVKDDTRKPTLAKKRPDLSIEPISYEPQQQVGGLVSPVSLGSPETIPCLDDEGQRRLSVADLCHRTNQKEIHLTQDEFEALQAFGRFHYTPVYYDSLRDLASIACIEPSPDKNTNDA</sequence>
<organism evidence="3 4">
    <name type="scientific">Apophysomyces ossiformis</name>
    <dbReference type="NCBI Taxonomy" id="679940"/>
    <lineage>
        <taxon>Eukaryota</taxon>
        <taxon>Fungi</taxon>
        <taxon>Fungi incertae sedis</taxon>
        <taxon>Mucoromycota</taxon>
        <taxon>Mucoromycotina</taxon>
        <taxon>Mucoromycetes</taxon>
        <taxon>Mucorales</taxon>
        <taxon>Mucorineae</taxon>
        <taxon>Mucoraceae</taxon>
        <taxon>Apophysomyces</taxon>
    </lineage>
</organism>
<feature type="domain" description="C2H2-type" evidence="2">
    <location>
        <begin position="10"/>
        <end position="39"/>
    </location>
</feature>
<dbReference type="InterPro" id="IPR036236">
    <property type="entry name" value="Znf_C2H2_sf"/>
</dbReference>
<dbReference type="GO" id="GO:0008270">
    <property type="term" value="F:zinc ion binding"/>
    <property type="evidence" value="ECO:0007669"/>
    <property type="project" value="UniProtKB-KW"/>
</dbReference>
<proteinExistence type="predicted"/>
<name>A0A8H7BX59_9FUNG</name>
<dbReference type="InterPro" id="IPR013087">
    <property type="entry name" value="Znf_C2H2_type"/>
</dbReference>
<keyword evidence="1" id="KW-0862">Zinc</keyword>